<evidence type="ECO:0000313" key="4">
    <source>
        <dbReference type="EMBL" id="KHJ94066.1"/>
    </source>
</evidence>
<evidence type="ECO:0000256" key="1">
    <source>
        <dbReference type="ARBA" id="ARBA00008871"/>
    </source>
</evidence>
<dbReference type="GO" id="GO:0004415">
    <property type="term" value="F:hyalurononglucosaminidase activity"/>
    <property type="evidence" value="ECO:0007669"/>
    <property type="project" value="UniProtKB-UniRule"/>
</dbReference>
<sequence>MGVDGIIFWSSSKNMSSKCKFIQTAMNTQIGQVVKNITEAHEKCRREMCNSNGRCISLHNTTYVDEEQKSVNSSINDHLTVAEYNITYRTSDQFNGLGVIDLEEWQPLWDQNGYNLKRNSSVHDRLTVAEYNTTYKPALYSEDLVLLLEEWRPLSDQNGYNLKRAVLREAQKISKNYDSSLAIYAHTKLEYDPLKKINDFYNKVD</sequence>
<dbReference type="InterPro" id="IPR018155">
    <property type="entry name" value="Hyaluronidase"/>
</dbReference>
<keyword evidence="5" id="KW-1185">Reference proteome</keyword>
<proteinExistence type="inferred from homology"/>
<dbReference type="Gene3D" id="3.20.20.70">
    <property type="entry name" value="Aldolase class I"/>
    <property type="match status" value="2"/>
</dbReference>
<comment type="similarity">
    <text evidence="1 3">Belongs to the glycosyl hydrolase 56 family.</text>
</comment>
<comment type="catalytic activity">
    <reaction evidence="3">
        <text>Random hydrolysis of (1-&gt;4)-linkages between N-acetyl-beta-D-glucosamine and D-glucuronate residues in hyaluronate.</text>
        <dbReference type="EC" id="3.2.1.35"/>
    </reaction>
</comment>
<gene>
    <name evidence="4" type="ORF">OESDEN_06011</name>
</gene>
<dbReference type="GO" id="GO:0030214">
    <property type="term" value="P:hyaluronan catabolic process"/>
    <property type="evidence" value="ECO:0007669"/>
    <property type="project" value="TreeGrafter"/>
</dbReference>
<dbReference type="InterPro" id="IPR017853">
    <property type="entry name" value="GH"/>
</dbReference>
<evidence type="ECO:0000256" key="2">
    <source>
        <dbReference type="ARBA" id="ARBA00023157"/>
    </source>
</evidence>
<evidence type="ECO:0000313" key="5">
    <source>
        <dbReference type="Proteomes" id="UP000053660"/>
    </source>
</evidence>
<dbReference type="PANTHER" id="PTHR11769:SF35">
    <property type="entry name" value="HYALURONIDASE"/>
    <property type="match status" value="1"/>
</dbReference>
<dbReference type="AlphaFoldDB" id="A0A0B1TD77"/>
<organism evidence="4 5">
    <name type="scientific">Oesophagostomum dentatum</name>
    <name type="common">Nodular worm</name>
    <dbReference type="NCBI Taxonomy" id="61180"/>
    <lineage>
        <taxon>Eukaryota</taxon>
        <taxon>Metazoa</taxon>
        <taxon>Ecdysozoa</taxon>
        <taxon>Nematoda</taxon>
        <taxon>Chromadorea</taxon>
        <taxon>Rhabditida</taxon>
        <taxon>Rhabditina</taxon>
        <taxon>Rhabditomorpha</taxon>
        <taxon>Strongyloidea</taxon>
        <taxon>Strongylidae</taxon>
        <taxon>Oesophagostomum</taxon>
    </lineage>
</organism>
<keyword evidence="2" id="KW-1015">Disulfide bond</keyword>
<dbReference type="GO" id="GO:0005975">
    <property type="term" value="P:carbohydrate metabolic process"/>
    <property type="evidence" value="ECO:0007669"/>
    <property type="project" value="InterPro"/>
</dbReference>
<dbReference type="PANTHER" id="PTHR11769">
    <property type="entry name" value="HYALURONIDASE"/>
    <property type="match status" value="1"/>
</dbReference>
<dbReference type="EMBL" id="KN550480">
    <property type="protein sequence ID" value="KHJ94066.1"/>
    <property type="molecule type" value="Genomic_DNA"/>
</dbReference>
<protein>
    <recommendedName>
        <fullName evidence="3">Hyaluronidase</fullName>
        <ecNumber evidence="3">3.2.1.35</ecNumber>
    </recommendedName>
</protein>
<keyword evidence="3" id="KW-0326">Glycosidase</keyword>
<dbReference type="EC" id="3.2.1.35" evidence="3"/>
<dbReference type="InterPro" id="IPR013785">
    <property type="entry name" value="Aldolase_TIM"/>
</dbReference>
<accession>A0A0B1TD77</accession>
<keyword evidence="3" id="KW-0378">Hydrolase</keyword>
<dbReference type="SUPFAM" id="SSF51445">
    <property type="entry name" value="(Trans)glycosidases"/>
    <property type="match status" value="1"/>
</dbReference>
<reference evidence="4 5" key="1">
    <citation type="submission" date="2014-03" db="EMBL/GenBank/DDBJ databases">
        <title>Draft genome of the hookworm Oesophagostomum dentatum.</title>
        <authorList>
            <person name="Mitreva M."/>
        </authorList>
    </citation>
    <scope>NUCLEOTIDE SEQUENCE [LARGE SCALE GENOMIC DNA]</scope>
    <source>
        <strain evidence="4 5">OD-Hann</strain>
    </source>
</reference>
<evidence type="ECO:0000256" key="3">
    <source>
        <dbReference type="RuleBase" id="RU610713"/>
    </source>
</evidence>
<name>A0A0B1TD77_OESDE</name>
<dbReference type="OrthoDB" id="5796153at2759"/>
<dbReference type="Proteomes" id="UP000053660">
    <property type="component" value="Unassembled WGS sequence"/>
</dbReference>
<dbReference type="Pfam" id="PF01630">
    <property type="entry name" value="Glyco_hydro_56"/>
    <property type="match status" value="1"/>
</dbReference>